<keyword evidence="2 4" id="KW-0479">Metal-binding</keyword>
<evidence type="ECO:0000256" key="5">
    <source>
        <dbReference type="RuleBase" id="RU000461"/>
    </source>
</evidence>
<keyword evidence="4 5" id="KW-0349">Heme</keyword>
<protein>
    <submittedName>
        <fullName evidence="7">Cytochrome P450</fullName>
    </submittedName>
</protein>
<dbReference type="GO" id="GO:0020037">
    <property type="term" value="F:heme binding"/>
    <property type="evidence" value="ECO:0007669"/>
    <property type="project" value="InterPro"/>
</dbReference>
<comment type="similarity">
    <text evidence="1 5">Belongs to the cytochrome P450 family.</text>
</comment>
<name>A0AAQ3Q117_9LILI</name>
<dbReference type="PRINTS" id="PR00463">
    <property type="entry name" value="EP450I"/>
</dbReference>
<evidence type="ECO:0000256" key="4">
    <source>
        <dbReference type="PIRSR" id="PIRSR602401-1"/>
    </source>
</evidence>
<proteinExistence type="inferred from homology"/>
<dbReference type="Gene3D" id="1.10.630.10">
    <property type="entry name" value="Cytochrome P450"/>
    <property type="match status" value="1"/>
</dbReference>
<keyword evidence="8" id="KW-1185">Reference proteome</keyword>
<keyword evidence="6" id="KW-0812">Transmembrane</keyword>
<dbReference type="GO" id="GO:0016705">
    <property type="term" value="F:oxidoreductase activity, acting on paired donors, with incorporation or reduction of molecular oxygen"/>
    <property type="evidence" value="ECO:0007669"/>
    <property type="project" value="InterPro"/>
</dbReference>
<dbReference type="PRINTS" id="PR00385">
    <property type="entry name" value="P450"/>
</dbReference>
<keyword evidence="5" id="KW-0560">Oxidoreductase</keyword>
<dbReference type="SUPFAM" id="SSF48264">
    <property type="entry name" value="Cytochrome P450"/>
    <property type="match status" value="1"/>
</dbReference>
<sequence>METFFTSSLLIFTLLFMLLLASIKKISKKKPLLPPSPPGLPLIGNLLQLGSLPHRSLHSLSNKYGPLMLLHLGQIPTLVISSPETAKEILKTHDRIFASRPPSNAINLIHGTVDLAFAPYSEYWRQLRKLTTVNLLCAKKVQSYRVLWEEEVAVMVERIRRASSSGPVNISKALNTFAADMITRVVSGRNFRESGRDELFCKLVEENNAALGMFYFEDFFPTLGWMDELLGISTKARRNGEGWAAALEEVIEDHDAMLEDGDDEEEEKDFVDALLSLLKKPDRMDIVMSRKETKALMLDMFAAGTGTMYTTLLWAMAELARNPEAMKKLQDEVRRSTKEDKKEILIIKDEDLKRMVYLKAVLKEVLRLHPATPLLVPRISMEDCEIRGFHIPKQTRVLINAWAIGRHPGHWDEAEEFRPERFLNNAVDFKGNDMELIPFGAGRRICPGLHFAVTIVELALANLVHGFDWELPHGLTTAEMDMTEAPGLSVGKKIPLYLVAKPWVCL</sequence>
<evidence type="ECO:0000313" key="7">
    <source>
        <dbReference type="EMBL" id="WOK94590.1"/>
    </source>
</evidence>
<reference evidence="7 8" key="1">
    <citation type="submission" date="2023-10" db="EMBL/GenBank/DDBJ databases">
        <title>Chromosome-scale genome assembly provides insights into flower coloration mechanisms of Canna indica.</title>
        <authorList>
            <person name="Li C."/>
        </authorList>
    </citation>
    <scope>NUCLEOTIDE SEQUENCE [LARGE SCALE GENOMIC DNA]</scope>
    <source>
        <tissue evidence="7">Flower</tissue>
    </source>
</reference>
<keyword evidence="6" id="KW-1133">Transmembrane helix</keyword>
<dbReference type="FunFam" id="1.10.630.10:FF:000011">
    <property type="entry name" value="Cytochrome P450 83B1"/>
    <property type="match status" value="1"/>
</dbReference>
<feature type="binding site" description="axial binding residue" evidence="4">
    <location>
        <position position="446"/>
    </location>
    <ligand>
        <name>heme</name>
        <dbReference type="ChEBI" id="CHEBI:30413"/>
    </ligand>
    <ligandPart>
        <name>Fe</name>
        <dbReference type="ChEBI" id="CHEBI:18248"/>
    </ligandPart>
</feature>
<organism evidence="7 8">
    <name type="scientific">Canna indica</name>
    <name type="common">Indian-shot</name>
    <dbReference type="NCBI Taxonomy" id="4628"/>
    <lineage>
        <taxon>Eukaryota</taxon>
        <taxon>Viridiplantae</taxon>
        <taxon>Streptophyta</taxon>
        <taxon>Embryophyta</taxon>
        <taxon>Tracheophyta</taxon>
        <taxon>Spermatophyta</taxon>
        <taxon>Magnoliopsida</taxon>
        <taxon>Liliopsida</taxon>
        <taxon>Zingiberales</taxon>
        <taxon>Cannaceae</taxon>
        <taxon>Canna</taxon>
    </lineage>
</organism>
<dbReference type="PANTHER" id="PTHR47955">
    <property type="entry name" value="CYTOCHROME P450 FAMILY 71 PROTEIN"/>
    <property type="match status" value="1"/>
</dbReference>
<dbReference type="CDD" id="cd11072">
    <property type="entry name" value="CYP71-like"/>
    <property type="match status" value="1"/>
</dbReference>
<keyword evidence="5" id="KW-0503">Monooxygenase</keyword>
<dbReference type="Pfam" id="PF00067">
    <property type="entry name" value="p450"/>
    <property type="match status" value="1"/>
</dbReference>
<evidence type="ECO:0000256" key="2">
    <source>
        <dbReference type="ARBA" id="ARBA00022723"/>
    </source>
</evidence>
<dbReference type="PROSITE" id="PS00086">
    <property type="entry name" value="CYTOCHROME_P450"/>
    <property type="match status" value="1"/>
</dbReference>
<dbReference type="GO" id="GO:0005506">
    <property type="term" value="F:iron ion binding"/>
    <property type="evidence" value="ECO:0007669"/>
    <property type="project" value="InterPro"/>
</dbReference>
<comment type="cofactor">
    <cofactor evidence="4">
        <name>heme</name>
        <dbReference type="ChEBI" id="CHEBI:30413"/>
    </cofactor>
</comment>
<dbReference type="GO" id="GO:0004497">
    <property type="term" value="F:monooxygenase activity"/>
    <property type="evidence" value="ECO:0007669"/>
    <property type="project" value="UniProtKB-KW"/>
</dbReference>
<dbReference type="Proteomes" id="UP001327560">
    <property type="component" value="Chromosome 1"/>
</dbReference>
<dbReference type="EMBL" id="CP136890">
    <property type="protein sequence ID" value="WOK94590.1"/>
    <property type="molecule type" value="Genomic_DNA"/>
</dbReference>
<gene>
    <name evidence="7" type="ORF">Cni_G03295</name>
</gene>
<dbReference type="InterPro" id="IPR001128">
    <property type="entry name" value="Cyt_P450"/>
</dbReference>
<dbReference type="InterPro" id="IPR002401">
    <property type="entry name" value="Cyt_P450_E_grp-I"/>
</dbReference>
<dbReference type="PANTHER" id="PTHR47955:SF14">
    <property type="entry name" value="OS01G0543600 PROTEIN"/>
    <property type="match status" value="1"/>
</dbReference>
<dbReference type="InterPro" id="IPR036396">
    <property type="entry name" value="Cyt_P450_sf"/>
</dbReference>
<dbReference type="AlphaFoldDB" id="A0AAQ3Q117"/>
<feature type="transmembrane region" description="Helical" evidence="6">
    <location>
        <begin position="6"/>
        <end position="23"/>
    </location>
</feature>
<keyword evidence="6" id="KW-0472">Membrane</keyword>
<keyword evidence="3 4" id="KW-0408">Iron</keyword>
<feature type="transmembrane region" description="Helical" evidence="6">
    <location>
        <begin position="296"/>
        <end position="317"/>
    </location>
</feature>
<dbReference type="InterPro" id="IPR017972">
    <property type="entry name" value="Cyt_P450_CS"/>
</dbReference>
<evidence type="ECO:0000256" key="3">
    <source>
        <dbReference type="ARBA" id="ARBA00023004"/>
    </source>
</evidence>
<accession>A0AAQ3Q117</accession>
<evidence type="ECO:0000256" key="6">
    <source>
        <dbReference type="SAM" id="Phobius"/>
    </source>
</evidence>
<evidence type="ECO:0000256" key="1">
    <source>
        <dbReference type="ARBA" id="ARBA00010617"/>
    </source>
</evidence>
<evidence type="ECO:0000313" key="8">
    <source>
        <dbReference type="Proteomes" id="UP001327560"/>
    </source>
</evidence>